<organism evidence="1 2">
    <name type="scientific">Yoonia rhodophyticola</name>
    <dbReference type="NCBI Taxonomy" id="3137370"/>
    <lineage>
        <taxon>Bacteria</taxon>
        <taxon>Pseudomonadati</taxon>
        <taxon>Pseudomonadota</taxon>
        <taxon>Alphaproteobacteria</taxon>
        <taxon>Rhodobacterales</taxon>
        <taxon>Paracoccaceae</taxon>
        <taxon>Yoonia</taxon>
    </lineage>
</organism>
<dbReference type="Proteomes" id="UP001470809">
    <property type="component" value="Chromosome"/>
</dbReference>
<dbReference type="RefSeq" id="WP_342077551.1">
    <property type="nucleotide sequence ID" value="NZ_CP151767.2"/>
</dbReference>
<reference evidence="1" key="1">
    <citation type="submission" date="2024-08" db="EMBL/GenBank/DDBJ databases">
        <title>Phylogenomic analyses of a clade within the roseobacter group suggest taxonomic reassignments of species of the genera Aestuariivita, Citreicella, Loktanella, Nautella, Pelagibaca, Ruegeria, Thalassobius, Thiobacimonas and Tropicibacter, and the proposal o.</title>
        <authorList>
            <person name="Jeon C.O."/>
        </authorList>
    </citation>
    <scope>NUCLEOTIDE SEQUENCE</scope>
    <source>
        <strain evidence="1">SS1-5</strain>
    </source>
</reference>
<dbReference type="KEGG" id="yrh:AABB31_04880"/>
<gene>
    <name evidence="1" type="ORF">AABB31_04880</name>
</gene>
<dbReference type="AlphaFoldDB" id="A0AAN0MBI2"/>
<protein>
    <submittedName>
        <fullName evidence="1">Uncharacterized protein</fullName>
    </submittedName>
</protein>
<proteinExistence type="predicted"/>
<evidence type="ECO:0000313" key="1">
    <source>
        <dbReference type="EMBL" id="WZU68259.1"/>
    </source>
</evidence>
<keyword evidence="2" id="KW-1185">Reference proteome</keyword>
<name>A0AAN0MBI2_9RHOB</name>
<accession>A0AAN0MBI2</accession>
<sequence length="69" mass="7840">MIADFASFNFLKHQSLDGFLDALSIAQIENRFDHPFSPWLFGTDPAFAGIPIVTKGVEEAFRPWRRGIE</sequence>
<dbReference type="EMBL" id="CP151767">
    <property type="protein sequence ID" value="WZU68259.1"/>
    <property type="molecule type" value="Genomic_DNA"/>
</dbReference>
<evidence type="ECO:0000313" key="2">
    <source>
        <dbReference type="Proteomes" id="UP001470809"/>
    </source>
</evidence>